<accession>A0A481ZCH9</accession>
<gene>
    <name evidence="2" type="ORF">LCPAC403_01760</name>
</gene>
<reference evidence="2" key="1">
    <citation type="journal article" date="2019" name="MBio">
        <title>Virus Genomes from Deep Sea Sediments Expand the Ocean Megavirome and Support Independent Origins of Viral Gigantism.</title>
        <authorList>
            <person name="Backstrom D."/>
            <person name="Yutin N."/>
            <person name="Jorgensen S.L."/>
            <person name="Dharamshi J."/>
            <person name="Homa F."/>
            <person name="Zaremba-Niedwiedzka K."/>
            <person name="Spang A."/>
            <person name="Wolf Y.I."/>
            <person name="Koonin E.V."/>
            <person name="Ettema T.J."/>
        </authorList>
    </citation>
    <scope>NUCLEOTIDE SEQUENCE</scope>
</reference>
<dbReference type="InterPro" id="IPR016112">
    <property type="entry name" value="VP_dsDNA_II"/>
</dbReference>
<dbReference type="SUPFAM" id="SSF49749">
    <property type="entry name" value="Group II dsDNA viruses VP"/>
    <property type="match status" value="1"/>
</dbReference>
<dbReference type="EMBL" id="MK500589">
    <property type="protein sequence ID" value="QBK93042.1"/>
    <property type="molecule type" value="Genomic_DNA"/>
</dbReference>
<evidence type="ECO:0000259" key="1">
    <source>
        <dbReference type="Pfam" id="PF16903"/>
    </source>
</evidence>
<protein>
    <submittedName>
        <fullName evidence="2">Major capsid protein</fullName>
    </submittedName>
</protein>
<sequence>MAQHKTAKIDLDQIKSVVQSELHNADKSDKDDSVYNRFQFDTKKYSLDVKVLSKMKTSSSTEEHGAIFNLDSKMDYVLYLYEKINLPTVEVEEKFKGVIEIAWTHNVIHHISKGVYLYIDDEDALTIDSNWFDVYCQYFVSHISRDYCSNAGITPDLENFGTVLHGKPIAVKIPFEFSSSLAHSLPVYKIVNNIQFKFEFQPRICKLLRMRELIDDVWINIEVDPKYLARMNALSEIPKPEIRCRYALQNETIRDYYYDQADTRILHLLDVVTIKSINDVDFGKSIEIELECPNPCRGIFCTAQNITARDLNYYANYTTNANDHTIGENPIEYLSISYGSVDREVKLDNLDFAMLTSEEMPNDPIDKGYICLNNSFEIFSTEQDTSIIYLQNNAKLKLKIRDKKPGEPDTKFSIQVKLLTVKKFVHDNRKNLFYVQDFYSK</sequence>
<evidence type="ECO:0000313" key="2">
    <source>
        <dbReference type="EMBL" id="QBK93042.1"/>
    </source>
</evidence>
<dbReference type="Pfam" id="PF16903">
    <property type="entry name" value="Capsid_N"/>
    <property type="match status" value="1"/>
</dbReference>
<name>A0A481ZCH9_9VIRU</name>
<proteinExistence type="predicted"/>
<feature type="domain" description="Major capsid protein N-terminal" evidence="1">
    <location>
        <begin position="66"/>
        <end position="205"/>
    </location>
</feature>
<dbReference type="Gene3D" id="2.70.9.10">
    <property type="entry name" value="Adenovirus Type 2 Hexon, domain 4"/>
    <property type="match status" value="1"/>
</dbReference>
<organism evidence="2">
    <name type="scientific">Pithovirus LCPAC403</name>
    <dbReference type="NCBI Taxonomy" id="2506596"/>
    <lineage>
        <taxon>Viruses</taxon>
        <taxon>Pithoviruses</taxon>
    </lineage>
</organism>
<dbReference type="InterPro" id="IPR031654">
    <property type="entry name" value="Capsid_N"/>
</dbReference>